<sequence length="257" mass="27175">MNSSTALLHGTIDPASPDFYEQLRAFHYATFGDAVMEADGDAPSGDVVDPDASKEPASTEPTKWDGDIKSLPTEVQTYISNLNKESASKRVSAKEAKDAQKATLDAISKALGYEVEDGKQLDATALAADVSEKNRVLAEKDARINELLTDAALRDAVLASKASPLTVSVLRGEGKLAGLDPAADDFASKIEALVADAVKRHPSLKGRSSAGTSGPDLTGADGDTPITQEAFNKMDAFERNALLVSHPTTYRKLSGRN</sequence>
<gene>
    <name evidence="2" type="ORF">SAMN04489743_2839</name>
</gene>
<dbReference type="EMBL" id="LT629779">
    <property type="protein sequence ID" value="SDT42096.1"/>
    <property type="molecule type" value="Genomic_DNA"/>
</dbReference>
<evidence type="ECO:0000313" key="3">
    <source>
        <dbReference type="Proteomes" id="UP000198751"/>
    </source>
</evidence>
<feature type="region of interest" description="Disordered" evidence="1">
    <location>
        <begin position="40"/>
        <end position="68"/>
    </location>
</feature>
<dbReference type="AlphaFoldDB" id="A0A1H2A9D3"/>
<evidence type="ECO:0000256" key="1">
    <source>
        <dbReference type="SAM" id="MobiDB-lite"/>
    </source>
</evidence>
<accession>A0A1H2A9D3</accession>
<keyword evidence="3" id="KW-1185">Reference proteome</keyword>
<evidence type="ECO:0000313" key="2">
    <source>
        <dbReference type="EMBL" id="SDT42096.1"/>
    </source>
</evidence>
<dbReference type="RefSeq" id="WP_091721335.1">
    <property type="nucleotide sequence ID" value="NZ_LT629779.1"/>
</dbReference>
<feature type="region of interest" description="Disordered" evidence="1">
    <location>
        <begin position="202"/>
        <end position="226"/>
    </location>
</feature>
<name>A0A1H2A9D3_9MICC</name>
<proteinExistence type="predicted"/>
<dbReference type="Proteomes" id="UP000198751">
    <property type="component" value="Chromosome I"/>
</dbReference>
<dbReference type="OrthoDB" id="4946496at2"/>
<protein>
    <recommendedName>
        <fullName evidence="4">Phage minor structural protein GP20</fullName>
    </recommendedName>
</protein>
<organism evidence="2 3">
    <name type="scientific">Pseudarthrobacter equi</name>
    <dbReference type="NCBI Taxonomy" id="728066"/>
    <lineage>
        <taxon>Bacteria</taxon>
        <taxon>Bacillati</taxon>
        <taxon>Actinomycetota</taxon>
        <taxon>Actinomycetes</taxon>
        <taxon>Micrococcales</taxon>
        <taxon>Micrococcaceae</taxon>
        <taxon>Pseudarthrobacter</taxon>
    </lineage>
</organism>
<evidence type="ECO:0008006" key="4">
    <source>
        <dbReference type="Google" id="ProtNLM"/>
    </source>
</evidence>
<reference evidence="3" key="1">
    <citation type="submission" date="2016-10" db="EMBL/GenBank/DDBJ databases">
        <authorList>
            <person name="Varghese N."/>
            <person name="Submissions S."/>
        </authorList>
    </citation>
    <scope>NUCLEOTIDE SEQUENCE [LARGE SCALE GENOMIC DNA]</scope>
    <source>
        <strain evidence="3">IMMIB L-1606</strain>
    </source>
</reference>